<reference evidence="3 4" key="1">
    <citation type="submission" date="2020-08" db="EMBL/GenBank/DDBJ databases">
        <title>Novel species isolated from subtropical streams in China.</title>
        <authorList>
            <person name="Lu H."/>
        </authorList>
    </citation>
    <scope>NUCLEOTIDE SEQUENCE [LARGE SCALE GENOMIC DNA]</scope>
    <source>
        <strain evidence="3 4">KCTC 52442</strain>
    </source>
</reference>
<dbReference type="EMBL" id="JACOFU010000004">
    <property type="protein sequence ID" value="MBC3832287.1"/>
    <property type="molecule type" value="Genomic_DNA"/>
</dbReference>
<dbReference type="InterPro" id="IPR025309">
    <property type="entry name" value="KTSC_dom"/>
</dbReference>
<feature type="region of interest" description="Disordered" evidence="1">
    <location>
        <begin position="68"/>
        <end position="97"/>
    </location>
</feature>
<comment type="caution">
    <text evidence="3">The sequence shown here is derived from an EMBL/GenBank/DDBJ whole genome shotgun (WGS) entry which is preliminary data.</text>
</comment>
<accession>A0ABR6XS39</accession>
<dbReference type="RefSeq" id="WP_186891314.1">
    <property type="nucleotide sequence ID" value="NZ_JACOFU010000004.1"/>
</dbReference>
<dbReference type="Proteomes" id="UP000643610">
    <property type="component" value="Unassembled WGS sequence"/>
</dbReference>
<gene>
    <name evidence="3" type="ORF">H8K33_12250</name>
</gene>
<feature type="compositionally biased region" description="Polar residues" evidence="1">
    <location>
        <begin position="72"/>
        <end position="81"/>
    </location>
</feature>
<evidence type="ECO:0000313" key="4">
    <source>
        <dbReference type="Proteomes" id="UP000643610"/>
    </source>
</evidence>
<sequence length="97" mass="10998">MDMKRINAGKLRSIGYDAREKRLRVEMDDGTAIDYAGVGQEVWRRLSSASSGTAWSFYRDNIEEEFHGTRGRASTSSNTNRAALEDFFKSSNDHTED</sequence>
<proteinExistence type="predicted"/>
<evidence type="ECO:0000256" key="1">
    <source>
        <dbReference type="SAM" id="MobiDB-lite"/>
    </source>
</evidence>
<evidence type="ECO:0000313" key="3">
    <source>
        <dbReference type="EMBL" id="MBC3832287.1"/>
    </source>
</evidence>
<keyword evidence="4" id="KW-1185">Reference proteome</keyword>
<protein>
    <submittedName>
        <fullName evidence="3">KTSC domain-containing protein</fullName>
    </submittedName>
</protein>
<feature type="compositionally biased region" description="Basic and acidic residues" evidence="1">
    <location>
        <begin position="83"/>
        <end position="97"/>
    </location>
</feature>
<dbReference type="Pfam" id="PF13619">
    <property type="entry name" value="KTSC"/>
    <property type="match status" value="1"/>
</dbReference>
<organism evidence="3 4">
    <name type="scientific">Undibacterium amnicola</name>
    <dbReference type="NCBI Taxonomy" id="1834038"/>
    <lineage>
        <taxon>Bacteria</taxon>
        <taxon>Pseudomonadati</taxon>
        <taxon>Pseudomonadota</taxon>
        <taxon>Betaproteobacteria</taxon>
        <taxon>Burkholderiales</taxon>
        <taxon>Oxalobacteraceae</taxon>
        <taxon>Undibacterium</taxon>
    </lineage>
</organism>
<feature type="domain" description="KTSC" evidence="2">
    <location>
        <begin position="10"/>
        <end position="66"/>
    </location>
</feature>
<evidence type="ECO:0000259" key="2">
    <source>
        <dbReference type="Pfam" id="PF13619"/>
    </source>
</evidence>
<name>A0ABR6XS39_9BURK</name>